<gene>
    <name evidence="1" type="ORF">GCM10009867_17160</name>
</gene>
<organism evidence="1 2">
    <name type="scientific">Pedococcus aerophilus</name>
    <dbReference type="NCBI Taxonomy" id="436356"/>
    <lineage>
        <taxon>Bacteria</taxon>
        <taxon>Bacillati</taxon>
        <taxon>Actinomycetota</taxon>
        <taxon>Actinomycetes</taxon>
        <taxon>Micrococcales</taxon>
        <taxon>Intrasporangiaceae</taxon>
        <taxon>Pedococcus</taxon>
    </lineage>
</organism>
<dbReference type="Proteomes" id="UP001501326">
    <property type="component" value="Unassembled WGS sequence"/>
</dbReference>
<reference evidence="1 2" key="1">
    <citation type="journal article" date="2019" name="Int. J. Syst. Evol. Microbiol.">
        <title>The Global Catalogue of Microorganisms (GCM) 10K type strain sequencing project: providing services to taxonomists for standard genome sequencing and annotation.</title>
        <authorList>
            <consortium name="The Broad Institute Genomics Platform"/>
            <consortium name="The Broad Institute Genome Sequencing Center for Infectious Disease"/>
            <person name="Wu L."/>
            <person name="Ma J."/>
        </authorList>
    </citation>
    <scope>NUCLEOTIDE SEQUENCE [LARGE SCALE GENOMIC DNA]</scope>
    <source>
        <strain evidence="1 2">JCM 16378</strain>
    </source>
</reference>
<proteinExistence type="predicted"/>
<comment type="caution">
    <text evidence="1">The sequence shown here is derived from an EMBL/GenBank/DDBJ whole genome shotgun (WGS) entry which is preliminary data.</text>
</comment>
<accession>A0ABN3ULR1</accession>
<evidence type="ECO:0000313" key="1">
    <source>
        <dbReference type="EMBL" id="GAA2735259.1"/>
    </source>
</evidence>
<name>A0ABN3ULR1_9MICO</name>
<dbReference type="RefSeq" id="WP_344192151.1">
    <property type="nucleotide sequence ID" value="NZ_BAAARN010000001.1"/>
</dbReference>
<keyword evidence="2" id="KW-1185">Reference proteome</keyword>
<protein>
    <submittedName>
        <fullName evidence="1">Uncharacterized protein</fullName>
    </submittedName>
</protein>
<sequence>MTPAPDQPPAHPARLAVVASPAGTVPHLVDLSGGDQATALCGTATAFGRACAWFALAGCKRCVKAATRRGFTHVEDIDGDTVELAE</sequence>
<dbReference type="EMBL" id="BAAARN010000001">
    <property type="protein sequence ID" value="GAA2735259.1"/>
    <property type="molecule type" value="Genomic_DNA"/>
</dbReference>
<evidence type="ECO:0000313" key="2">
    <source>
        <dbReference type="Proteomes" id="UP001501326"/>
    </source>
</evidence>